<gene>
    <name evidence="1" type="ORF">HYY20_06855</name>
</gene>
<protein>
    <recommendedName>
        <fullName evidence="3">Alkyl hydroperoxide reductase subunit C/ Thiol specific antioxidant domain-containing protein</fullName>
    </recommendedName>
</protein>
<dbReference type="Gene3D" id="3.40.30.10">
    <property type="entry name" value="Glutaredoxin"/>
    <property type="match status" value="1"/>
</dbReference>
<dbReference type="SUPFAM" id="SSF52833">
    <property type="entry name" value="Thioredoxin-like"/>
    <property type="match status" value="1"/>
</dbReference>
<sequence>MEAELYNYDTFRKHMATGAMRFQGGPTVGQLAPDFDLPTVEGGQFRLSAHHGQRPVLLEFGSIT</sequence>
<organism evidence="1 2">
    <name type="scientific">Tectimicrobiota bacterium</name>
    <dbReference type="NCBI Taxonomy" id="2528274"/>
    <lineage>
        <taxon>Bacteria</taxon>
        <taxon>Pseudomonadati</taxon>
        <taxon>Nitrospinota/Tectimicrobiota group</taxon>
        <taxon>Candidatus Tectimicrobiota</taxon>
    </lineage>
</organism>
<dbReference type="AlphaFoldDB" id="A0A932FWK4"/>
<accession>A0A932FWK4</accession>
<comment type="caution">
    <text evidence="1">The sequence shown here is derived from an EMBL/GenBank/DDBJ whole genome shotgun (WGS) entry which is preliminary data.</text>
</comment>
<reference evidence="1" key="1">
    <citation type="submission" date="2020-07" db="EMBL/GenBank/DDBJ databases">
        <title>Huge and variable diversity of episymbiotic CPR bacteria and DPANN archaea in groundwater ecosystems.</title>
        <authorList>
            <person name="He C.Y."/>
            <person name="Keren R."/>
            <person name="Whittaker M."/>
            <person name="Farag I.F."/>
            <person name="Doudna J."/>
            <person name="Cate J.H.D."/>
            <person name="Banfield J.F."/>
        </authorList>
    </citation>
    <scope>NUCLEOTIDE SEQUENCE</scope>
    <source>
        <strain evidence="1">NC_groundwater_672_Ag_B-0.1um_62_36</strain>
    </source>
</reference>
<evidence type="ECO:0000313" key="2">
    <source>
        <dbReference type="Proteomes" id="UP000769766"/>
    </source>
</evidence>
<evidence type="ECO:0000313" key="1">
    <source>
        <dbReference type="EMBL" id="MBI2876583.1"/>
    </source>
</evidence>
<evidence type="ECO:0008006" key="3">
    <source>
        <dbReference type="Google" id="ProtNLM"/>
    </source>
</evidence>
<name>A0A932FWK4_UNCTE</name>
<dbReference type="EMBL" id="JACPRF010000209">
    <property type="protein sequence ID" value="MBI2876583.1"/>
    <property type="molecule type" value="Genomic_DNA"/>
</dbReference>
<proteinExistence type="predicted"/>
<dbReference type="InterPro" id="IPR036249">
    <property type="entry name" value="Thioredoxin-like_sf"/>
</dbReference>
<dbReference type="Proteomes" id="UP000769766">
    <property type="component" value="Unassembled WGS sequence"/>
</dbReference>